<feature type="region of interest" description="Disordered" evidence="7">
    <location>
        <begin position="421"/>
        <end position="449"/>
    </location>
</feature>
<dbReference type="SUPFAM" id="SSF52540">
    <property type="entry name" value="P-loop containing nucleoside triphosphate hydrolases"/>
    <property type="match status" value="1"/>
</dbReference>
<dbReference type="Pfam" id="PF16193">
    <property type="entry name" value="AAA_assoc_2"/>
    <property type="match status" value="1"/>
</dbReference>
<dbReference type="InterPro" id="IPR003593">
    <property type="entry name" value="AAA+_ATPase"/>
</dbReference>
<dbReference type="Gene3D" id="1.10.3710.10">
    <property type="entry name" value="DNA polymerase III clamp loader subunits, C-terminal domain"/>
    <property type="match status" value="1"/>
</dbReference>
<dbReference type="PANTHER" id="PTHR13779">
    <property type="entry name" value="WERNER HELICASE-INTERACTING PROTEIN 1 FAMILY MEMBER"/>
    <property type="match status" value="1"/>
</dbReference>
<dbReference type="Pfam" id="PF12002">
    <property type="entry name" value="MgsA_C"/>
    <property type="match status" value="1"/>
</dbReference>
<dbReference type="CDD" id="cd00009">
    <property type="entry name" value="AAA"/>
    <property type="match status" value="1"/>
</dbReference>
<evidence type="ECO:0000313" key="9">
    <source>
        <dbReference type="EMBL" id="QAT18081.1"/>
    </source>
</evidence>
<dbReference type="GO" id="GO:0017116">
    <property type="term" value="F:single-stranded DNA helicase activity"/>
    <property type="evidence" value="ECO:0007669"/>
    <property type="project" value="TreeGrafter"/>
</dbReference>
<evidence type="ECO:0000256" key="3">
    <source>
        <dbReference type="ARBA" id="ARBA00020776"/>
    </source>
</evidence>
<accession>A0A410P7S3</accession>
<evidence type="ECO:0000259" key="8">
    <source>
        <dbReference type="SMART" id="SM00382"/>
    </source>
</evidence>
<dbReference type="GO" id="GO:0006310">
    <property type="term" value="P:DNA recombination"/>
    <property type="evidence" value="ECO:0007669"/>
    <property type="project" value="InterPro"/>
</dbReference>
<dbReference type="Gene3D" id="1.10.8.60">
    <property type="match status" value="1"/>
</dbReference>
<keyword evidence="4" id="KW-0235">DNA replication</keyword>
<keyword evidence="6" id="KW-0067">ATP-binding</keyword>
<evidence type="ECO:0000256" key="6">
    <source>
        <dbReference type="ARBA" id="ARBA00022840"/>
    </source>
</evidence>
<evidence type="ECO:0000256" key="5">
    <source>
        <dbReference type="ARBA" id="ARBA00022741"/>
    </source>
</evidence>
<evidence type="ECO:0000256" key="4">
    <source>
        <dbReference type="ARBA" id="ARBA00022705"/>
    </source>
</evidence>
<dbReference type="AlphaFoldDB" id="A0A410P7S3"/>
<keyword evidence="10" id="KW-1185">Reference proteome</keyword>
<dbReference type="GO" id="GO:0009378">
    <property type="term" value="F:four-way junction helicase activity"/>
    <property type="evidence" value="ECO:0007669"/>
    <property type="project" value="InterPro"/>
</dbReference>
<dbReference type="Gene3D" id="3.40.50.300">
    <property type="entry name" value="P-loop containing nucleotide triphosphate hydrolases"/>
    <property type="match status" value="1"/>
</dbReference>
<dbReference type="SUPFAM" id="SSF48019">
    <property type="entry name" value="post-AAA+ oligomerization domain-like"/>
    <property type="match status" value="1"/>
</dbReference>
<protein>
    <recommendedName>
        <fullName evidence="3">Replication-associated recombination protein A</fullName>
    </recommendedName>
</protein>
<keyword evidence="5" id="KW-0547">Nucleotide-binding</keyword>
<name>A0A410P7S3_VELA1</name>
<dbReference type="InterPro" id="IPR021886">
    <property type="entry name" value="MgsA_C"/>
</dbReference>
<dbReference type="InterPro" id="IPR051314">
    <property type="entry name" value="AAA_ATPase_RarA/MGS1/WRNIP1"/>
</dbReference>
<dbReference type="Proteomes" id="UP000287243">
    <property type="component" value="Chromosome"/>
</dbReference>
<dbReference type="GO" id="GO:0005524">
    <property type="term" value="F:ATP binding"/>
    <property type="evidence" value="ECO:0007669"/>
    <property type="project" value="UniProtKB-KW"/>
</dbReference>
<dbReference type="FunFam" id="3.40.50.300:FF:000137">
    <property type="entry name" value="Replication-associated recombination protein A"/>
    <property type="match status" value="1"/>
</dbReference>
<dbReference type="InterPro" id="IPR027417">
    <property type="entry name" value="P-loop_NTPase"/>
</dbReference>
<comment type="function">
    <text evidence="1">DNA-dependent ATPase that plays important roles in cellular responses to stalled DNA replication processes.</text>
</comment>
<dbReference type="InterPro" id="IPR032423">
    <property type="entry name" value="AAA_assoc_2"/>
</dbReference>
<evidence type="ECO:0000256" key="1">
    <source>
        <dbReference type="ARBA" id="ARBA00002393"/>
    </source>
</evidence>
<dbReference type="Pfam" id="PF05496">
    <property type="entry name" value="RuvB_N"/>
    <property type="match status" value="1"/>
</dbReference>
<dbReference type="CDD" id="cd18139">
    <property type="entry name" value="HLD_clamp_RarA"/>
    <property type="match status" value="1"/>
</dbReference>
<dbReference type="GO" id="GO:0008047">
    <property type="term" value="F:enzyme activator activity"/>
    <property type="evidence" value="ECO:0007669"/>
    <property type="project" value="TreeGrafter"/>
</dbReference>
<dbReference type="GO" id="GO:0003677">
    <property type="term" value="F:DNA binding"/>
    <property type="evidence" value="ECO:0007669"/>
    <property type="project" value="InterPro"/>
</dbReference>
<dbReference type="FunFam" id="1.20.272.10:FF:000001">
    <property type="entry name" value="Putative AAA family ATPase"/>
    <property type="match status" value="1"/>
</dbReference>
<organism evidence="9 10">
    <name type="scientific">Velamenicoccus archaeovorus</name>
    <dbReference type="NCBI Taxonomy" id="1930593"/>
    <lineage>
        <taxon>Bacteria</taxon>
        <taxon>Pseudomonadati</taxon>
        <taxon>Candidatus Omnitrophota</taxon>
        <taxon>Candidatus Velamenicoccus</taxon>
    </lineage>
</organism>
<feature type="domain" description="AAA+ ATPase" evidence="8">
    <location>
        <begin position="39"/>
        <end position="155"/>
    </location>
</feature>
<dbReference type="EMBL" id="CP019384">
    <property type="protein sequence ID" value="QAT18081.1"/>
    <property type="molecule type" value="Genomic_DNA"/>
</dbReference>
<dbReference type="KEGG" id="vai:BU251_09425"/>
<gene>
    <name evidence="9" type="ORF">BU251_09425</name>
</gene>
<dbReference type="SMART" id="SM00382">
    <property type="entry name" value="AAA"/>
    <property type="match status" value="1"/>
</dbReference>
<dbReference type="GO" id="GO:0000731">
    <property type="term" value="P:DNA synthesis involved in DNA repair"/>
    <property type="evidence" value="ECO:0007669"/>
    <property type="project" value="TreeGrafter"/>
</dbReference>
<comment type="similarity">
    <text evidence="2">Belongs to the AAA ATPase family. RarA/MGS1/WRNIP1 subfamily.</text>
</comment>
<evidence type="ECO:0000256" key="2">
    <source>
        <dbReference type="ARBA" id="ARBA00008959"/>
    </source>
</evidence>
<proteinExistence type="inferred from homology"/>
<dbReference type="InterPro" id="IPR008921">
    <property type="entry name" value="DNA_pol3_clamp-load_cplx_C"/>
</dbReference>
<dbReference type="GO" id="GO:0006261">
    <property type="term" value="P:DNA-templated DNA replication"/>
    <property type="evidence" value="ECO:0007669"/>
    <property type="project" value="TreeGrafter"/>
</dbReference>
<evidence type="ECO:0000256" key="7">
    <source>
        <dbReference type="SAM" id="MobiDB-lite"/>
    </source>
</evidence>
<sequence>MPHEPLPSRMRPASLEEFVGQEHILGPGSLLRKAIEADSLSSVIFFGPPGTGKTTLARCIAQVTHAHFEQLNAVASNVEELRRAIKQAKLRRQTSGHKTILFVDEIHRFSKSQQDVLMPDIEDGSVTLIGATVQNPFFALTTPLVSRSLIFEFKSLTKDDLLKIMERALRDSRRGLGLFRVKAEPKALEFLADIAGGDARRVLNALEIGIKGKRHAGPKAMTFTLKDAEESVQKKSILYDRGEDEHYDTISAFIKSMRGSDPDATLYWLAKMIYGGEDPRFIARRICICAAEDVGNADPQALVLAEAAFAVSEFIGMPEARIPLAQAAVYVACAPKSNAAYLGIEKALKEVASKPVQPVPAHLRDANYSGAGKLARGQGYKYPHDYPKHYIRQEYMPVKMRFYDPQDTGYEKKIKERLENLRREGENSLPVRQAGKHQGSLKTKDSRIA</sequence>
<reference evidence="9 10" key="1">
    <citation type="submission" date="2017-01" db="EMBL/GenBank/DDBJ databases">
        <title>First insights into the biology of 'candidatus Vampirococcus archaeovorus'.</title>
        <authorList>
            <person name="Kizina J."/>
            <person name="Jordan S."/>
            <person name="Stueber K."/>
            <person name="Reinhardt R."/>
            <person name="Harder J."/>
        </authorList>
    </citation>
    <scope>NUCLEOTIDE SEQUENCE [LARGE SCALE GENOMIC DNA]</scope>
    <source>
        <strain evidence="9 10">LiM</strain>
    </source>
</reference>
<dbReference type="PANTHER" id="PTHR13779:SF7">
    <property type="entry name" value="ATPASE WRNIP1"/>
    <property type="match status" value="1"/>
</dbReference>
<dbReference type="InterPro" id="IPR008824">
    <property type="entry name" value="RuvB-like_N"/>
</dbReference>
<dbReference type="Gene3D" id="1.20.272.10">
    <property type="match status" value="1"/>
</dbReference>
<evidence type="ECO:0000313" key="10">
    <source>
        <dbReference type="Proteomes" id="UP000287243"/>
    </source>
</evidence>